<organism evidence="5 6">
    <name type="scientific">Pseudonocardia hydrocarbonoxydans</name>
    <dbReference type="NCBI Taxonomy" id="76726"/>
    <lineage>
        <taxon>Bacteria</taxon>
        <taxon>Bacillati</taxon>
        <taxon>Actinomycetota</taxon>
        <taxon>Actinomycetes</taxon>
        <taxon>Pseudonocardiales</taxon>
        <taxon>Pseudonocardiaceae</taxon>
        <taxon>Pseudonocardia</taxon>
    </lineage>
</organism>
<feature type="transmembrane region" description="Helical" evidence="3">
    <location>
        <begin position="67"/>
        <end position="89"/>
    </location>
</feature>
<accession>A0A4Y3WR44</accession>
<feature type="compositionally biased region" description="Pro residues" evidence="2">
    <location>
        <begin position="165"/>
        <end position="180"/>
    </location>
</feature>
<sequence>MRAESGEVGGGEVGGDQMGGDEMGGDEVGRGGDGGAPVGEAVAVAQVDVARTPSNPCDRPQRVRRRAVWACGASVGVVLVVVALVVGVVGDPGSIPVTGAAAGAVLVAAPAPAIAAAASPAPTVAAAAVPPPASPARAGPVPAPPGPPLPPPAPVPPLPGPVPPLPSPVPPPPGPGPSPVPGAGVPAPGAGYAWPLLPAPPVRTPFRAPEHAYGPGHRGVDLAGVPGQPVLAARGGTVVFAGAVGGRPLVSVQHDDGLRTTYEPVEPAVTTGQVVPAGAVLGSLAPDHPGCPDPACLHWGARRDRTVYVDPLVLLLPPRVRLLPVPDPWPG</sequence>
<feature type="compositionally biased region" description="Gly residues" evidence="2">
    <location>
        <begin position="7"/>
        <end position="22"/>
    </location>
</feature>
<comment type="caution">
    <text evidence="5">The sequence shown here is derived from an EMBL/GenBank/DDBJ whole genome shotgun (WGS) entry which is preliminary data.</text>
</comment>
<dbReference type="InterPro" id="IPR016047">
    <property type="entry name" value="M23ase_b-sheet_dom"/>
</dbReference>
<reference evidence="5 6" key="1">
    <citation type="submission" date="2019-06" db="EMBL/GenBank/DDBJ databases">
        <title>Whole genome shotgun sequence of Pseudonocardia hydrocarbonoxydans NBRC 14498.</title>
        <authorList>
            <person name="Hosoyama A."/>
            <person name="Uohara A."/>
            <person name="Ohji S."/>
            <person name="Ichikawa N."/>
        </authorList>
    </citation>
    <scope>NUCLEOTIDE SEQUENCE [LARGE SCALE GENOMIC DNA]</scope>
    <source>
        <strain evidence="5 6">NBRC 14498</strain>
    </source>
</reference>
<feature type="domain" description="M23ase beta-sheet core" evidence="4">
    <location>
        <begin position="216"/>
        <end position="311"/>
    </location>
</feature>
<feature type="region of interest" description="Disordered" evidence="2">
    <location>
        <begin position="1"/>
        <end position="38"/>
    </location>
</feature>
<gene>
    <name evidence="5" type="ORF">PHY01_32510</name>
</gene>
<dbReference type="Gene3D" id="2.70.70.10">
    <property type="entry name" value="Glucose Permease (Domain IIA)"/>
    <property type="match status" value="1"/>
</dbReference>
<keyword evidence="3" id="KW-0472">Membrane</keyword>
<evidence type="ECO:0000313" key="5">
    <source>
        <dbReference type="EMBL" id="GEC20968.1"/>
    </source>
</evidence>
<evidence type="ECO:0000259" key="4">
    <source>
        <dbReference type="Pfam" id="PF01551"/>
    </source>
</evidence>
<dbReference type="InterPro" id="IPR050570">
    <property type="entry name" value="Cell_wall_metabolism_enzyme"/>
</dbReference>
<keyword evidence="3" id="KW-1133">Transmembrane helix</keyword>
<evidence type="ECO:0000313" key="6">
    <source>
        <dbReference type="Proteomes" id="UP000320338"/>
    </source>
</evidence>
<protein>
    <recommendedName>
        <fullName evidence="4">M23ase beta-sheet core domain-containing protein</fullName>
    </recommendedName>
</protein>
<dbReference type="SUPFAM" id="SSF51261">
    <property type="entry name" value="Duplicated hybrid motif"/>
    <property type="match status" value="1"/>
</dbReference>
<dbReference type="GO" id="GO:0004222">
    <property type="term" value="F:metalloendopeptidase activity"/>
    <property type="evidence" value="ECO:0007669"/>
    <property type="project" value="TreeGrafter"/>
</dbReference>
<dbReference type="PANTHER" id="PTHR21666">
    <property type="entry name" value="PEPTIDASE-RELATED"/>
    <property type="match status" value="1"/>
</dbReference>
<evidence type="ECO:0000256" key="3">
    <source>
        <dbReference type="SAM" id="Phobius"/>
    </source>
</evidence>
<dbReference type="InterPro" id="IPR011055">
    <property type="entry name" value="Dup_hybrid_motif"/>
</dbReference>
<dbReference type="PRINTS" id="PR01217">
    <property type="entry name" value="PRICHEXTENSN"/>
</dbReference>
<dbReference type="Proteomes" id="UP000320338">
    <property type="component" value="Unassembled WGS sequence"/>
</dbReference>
<dbReference type="AlphaFoldDB" id="A0A4Y3WR44"/>
<dbReference type="EMBL" id="BJNG01000026">
    <property type="protein sequence ID" value="GEC20968.1"/>
    <property type="molecule type" value="Genomic_DNA"/>
</dbReference>
<keyword evidence="1" id="KW-0732">Signal</keyword>
<name>A0A4Y3WR44_9PSEU</name>
<dbReference type="CDD" id="cd12797">
    <property type="entry name" value="M23_peptidase"/>
    <property type="match status" value="1"/>
</dbReference>
<feature type="region of interest" description="Disordered" evidence="2">
    <location>
        <begin position="126"/>
        <end position="159"/>
    </location>
</feature>
<proteinExistence type="predicted"/>
<feature type="compositionally biased region" description="Pro residues" evidence="2">
    <location>
        <begin position="141"/>
        <end position="159"/>
    </location>
</feature>
<keyword evidence="3" id="KW-0812">Transmembrane</keyword>
<evidence type="ECO:0000256" key="2">
    <source>
        <dbReference type="SAM" id="MobiDB-lite"/>
    </source>
</evidence>
<evidence type="ECO:0000256" key="1">
    <source>
        <dbReference type="ARBA" id="ARBA00022729"/>
    </source>
</evidence>
<dbReference type="Pfam" id="PF01551">
    <property type="entry name" value="Peptidase_M23"/>
    <property type="match status" value="1"/>
</dbReference>
<keyword evidence="6" id="KW-1185">Reference proteome</keyword>
<feature type="region of interest" description="Disordered" evidence="2">
    <location>
        <begin position="165"/>
        <end position="184"/>
    </location>
</feature>
<dbReference type="PANTHER" id="PTHR21666:SF289">
    <property type="entry name" value="L-ALA--D-GLU ENDOPEPTIDASE"/>
    <property type="match status" value="1"/>
</dbReference>